<keyword evidence="4" id="KW-1185">Reference proteome</keyword>
<dbReference type="OrthoDB" id="156886at2759"/>
<gene>
    <name evidence="3" type="ORF">CEUTPL_LOCUS3801</name>
</gene>
<protein>
    <recommendedName>
        <fullName evidence="5">Transmembrane protein 70</fullName>
    </recommendedName>
</protein>
<name>A0A9N9MIQ2_9CUCU</name>
<accession>A0A9N9MIQ2</accession>
<reference evidence="3" key="1">
    <citation type="submission" date="2022-01" db="EMBL/GenBank/DDBJ databases">
        <authorList>
            <person name="King R."/>
        </authorList>
    </citation>
    <scope>NUCLEOTIDE SEQUENCE</scope>
</reference>
<dbReference type="Pfam" id="PF06979">
    <property type="entry name" value="TMEM70"/>
    <property type="match status" value="1"/>
</dbReference>
<evidence type="ECO:0000313" key="3">
    <source>
        <dbReference type="EMBL" id="CAG9763131.1"/>
    </source>
</evidence>
<dbReference type="PANTHER" id="PTHR13281:SF0">
    <property type="entry name" value="TRANSMEMBRANE PROTEIN 70, MITOCHONDRIAL"/>
    <property type="match status" value="1"/>
</dbReference>
<feature type="transmembrane region" description="Helical" evidence="2">
    <location>
        <begin position="90"/>
        <end position="112"/>
    </location>
</feature>
<dbReference type="InterPro" id="IPR009724">
    <property type="entry name" value="TMEM70"/>
</dbReference>
<proteinExistence type="inferred from homology"/>
<keyword evidence="2" id="KW-0472">Membrane</keyword>
<dbReference type="GO" id="GO:0033615">
    <property type="term" value="P:mitochondrial proton-transporting ATP synthase complex assembly"/>
    <property type="evidence" value="ECO:0007669"/>
    <property type="project" value="TreeGrafter"/>
</dbReference>
<evidence type="ECO:0000256" key="1">
    <source>
        <dbReference type="ARBA" id="ARBA00005280"/>
    </source>
</evidence>
<keyword evidence="2" id="KW-0812">Transmembrane</keyword>
<sequence>MSLFKFCRAFPGALNCLKSTRILIINKQTCRWLSSANEAQNKQPPKTIYYGPLTPHVRAVKMFSLSSSVVGLAVQPVLYNEILSTGNIPMILAAYSFIGFFTLLTPVLLHFVTKKYVLELQFDEPTSTYTAQTFNFFCKIKQTKFKVEDIFVPDVPGMFETFKVKGKPLFVDPRSFDHPEYYANLMGYDKPMDFKLYEKPSKDAK</sequence>
<evidence type="ECO:0000256" key="2">
    <source>
        <dbReference type="SAM" id="Phobius"/>
    </source>
</evidence>
<dbReference type="InterPro" id="IPR045325">
    <property type="entry name" value="TMEM70/TMEM186/TMEM223"/>
</dbReference>
<dbReference type="AlphaFoldDB" id="A0A9N9MIQ2"/>
<evidence type="ECO:0000313" key="4">
    <source>
        <dbReference type="Proteomes" id="UP001152799"/>
    </source>
</evidence>
<dbReference type="Proteomes" id="UP001152799">
    <property type="component" value="Chromosome 13"/>
</dbReference>
<dbReference type="GO" id="GO:0031966">
    <property type="term" value="C:mitochondrial membrane"/>
    <property type="evidence" value="ECO:0007669"/>
    <property type="project" value="TreeGrafter"/>
</dbReference>
<dbReference type="PANTHER" id="PTHR13281">
    <property type="entry name" value="TRANSMEMBRANE PROTEIN 70, MITOCHONDRIAL"/>
    <property type="match status" value="1"/>
</dbReference>
<comment type="similarity">
    <text evidence="1">Belongs to the TMEM70 family.</text>
</comment>
<dbReference type="EMBL" id="OU892289">
    <property type="protein sequence ID" value="CAG9763131.1"/>
    <property type="molecule type" value="Genomic_DNA"/>
</dbReference>
<keyword evidence="2" id="KW-1133">Transmembrane helix</keyword>
<evidence type="ECO:0008006" key="5">
    <source>
        <dbReference type="Google" id="ProtNLM"/>
    </source>
</evidence>
<organism evidence="3 4">
    <name type="scientific">Ceutorhynchus assimilis</name>
    <name type="common">cabbage seed weevil</name>
    <dbReference type="NCBI Taxonomy" id="467358"/>
    <lineage>
        <taxon>Eukaryota</taxon>
        <taxon>Metazoa</taxon>
        <taxon>Ecdysozoa</taxon>
        <taxon>Arthropoda</taxon>
        <taxon>Hexapoda</taxon>
        <taxon>Insecta</taxon>
        <taxon>Pterygota</taxon>
        <taxon>Neoptera</taxon>
        <taxon>Endopterygota</taxon>
        <taxon>Coleoptera</taxon>
        <taxon>Polyphaga</taxon>
        <taxon>Cucujiformia</taxon>
        <taxon>Curculionidae</taxon>
        <taxon>Ceutorhynchinae</taxon>
        <taxon>Ceutorhynchus</taxon>
    </lineage>
</organism>